<dbReference type="Gene3D" id="1.10.1520.10">
    <property type="entry name" value="Ribonuclease III domain"/>
    <property type="match status" value="1"/>
</dbReference>
<keyword evidence="4" id="KW-0694">RNA-binding</keyword>
<dbReference type="PANTHER" id="PTHR34276:SF1">
    <property type="entry name" value="MINI-RIBONUCLEASE 3"/>
    <property type="match status" value="1"/>
</dbReference>
<feature type="domain" description="RNase III" evidence="5">
    <location>
        <begin position="7"/>
        <end position="133"/>
    </location>
</feature>
<comment type="cofactor">
    <cofactor evidence="4">
        <name>Mg(2+)</name>
        <dbReference type="ChEBI" id="CHEBI:18420"/>
    </cofactor>
</comment>
<keyword evidence="4" id="KW-0699">rRNA-binding</keyword>
<name>A0A2I0QQL8_9BACI</name>
<dbReference type="Pfam" id="PF00636">
    <property type="entry name" value="Ribonuclease_3"/>
    <property type="match status" value="1"/>
</dbReference>
<evidence type="ECO:0000256" key="4">
    <source>
        <dbReference type="HAMAP-Rule" id="MF_01468"/>
    </source>
</evidence>
<dbReference type="AlphaFoldDB" id="A0A2I0QQL8"/>
<dbReference type="RefSeq" id="WP_101332829.1">
    <property type="nucleotide sequence ID" value="NZ_PJNH01000005.1"/>
</dbReference>
<protein>
    <recommendedName>
        <fullName evidence="4">Mini-ribonuclease 3</fullName>
        <shortName evidence="4">Mini-3</shortName>
        <shortName evidence="4">Mini-RNase 3</shortName>
        <ecNumber evidence="4">3.1.26.-</ecNumber>
    </recommendedName>
    <alternativeName>
        <fullName evidence="4">Mini-RNase III</fullName>
        <shortName evidence="4">Mini-III</shortName>
    </alternativeName>
</protein>
<keyword evidence="2 4" id="KW-0255">Endonuclease</keyword>
<dbReference type="SUPFAM" id="SSF69065">
    <property type="entry name" value="RNase III domain-like"/>
    <property type="match status" value="1"/>
</dbReference>
<sequence length="136" mass="15638">MSNDINPKILKALTLAYMGDVIFEKYIREHLIRKGEVKPQVLHQKAVSFVSANAQALILRGWMDEQLLSDEEEAIVRRGRNAKSNPPKNTDVQTYRYSTAFEALIGFWYFSGSIERMESFISKGIQTIEERSSIHE</sequence>
<keyword evidence="4" id="KW-0963">Cytoplasm</keyword>
<dbReference type="PIRSF" id="PIRSF005520">
    <property type="entry name" value="UCP005520"/>
    <property type="match status" value="1"/>
</dbReference>
<dbReference type="SMART" id="SM00535">
    <property type="entry name" value="RIBOc"/>
    <property type="match status" value="1"/>
</dbReference>
<evidence type="ECO:0000256" key="1">
    <source>
        <dbReference type="ARBA" id="ARBA00022722"/>
    </source>
</evidence>
<dbReference type="InterPro" id="IPR000999">
    <property type="entry name" value="RNase_III_dom"/>
</dbReference>
<dbReference type="GO" id="GO:0006364">
    <property type="term" value="P:rRNA processing"/>
    <property type="evidence" value="ECO:0007669"/>
    <property type="project" value="UniProtKB-UniRule"/>
</dbReference>
<reference evidence="6 7" key="1">
    <citation type="submission" date="2017-06" db="EMBL/GenBank/DDBJ databases">
        <title>the draft geome sequence of Illustriluteabacillus marina B3227.</title>
        <authorList>
            <person name="He R.-H."/>
            <person name="Du Z.-J."/>
        </authorList>
    </citation>
    <scope>NUCLEOTIDE SEQUENCE [LARGE SCALE GENOMIC DNA]</scope>
    <source>
        <strain evidence="6 7">B3227</strain>
    </source>
</reference>
<dbReference type="Proteomes" id="UP000243524">
    <property type="component" value="Unassembled WGS sequence"/>
</dbReference>
<keyword evidence="4" id="KW-0460">Magnesium</keyword>
<keyword evidence="4" id="KW-0690">Ribosome biogenesis</keyword>
<comment type="caution">
    <text evidence="6">The sequence shown here is derived from an EMBL/GenBank/DDBJ whole genome shotgun (WGS) entry which is preliminary data.</text>
</comment>
<keyword evidence="3 4" id="KW-0378">Hydrolase</keyword>
<comment type="similarity">
    <text evidence="4">Belongs to the MrnC RNase family.</text>
</comment>
<evidence type="ECO:0000256" key="3">
    <source>
        <dbReference type="ARBA" id="ARBA00022801"/>
    </source>
</evidence>
<organism evidence="6 7">
    <name type="scientific">Halalkalibacillus sediminis</name>
    <dbReference type="NCBI Taxonomy" id="2018042"/>
    <lineage>
        <taxon>Bacteria</taxon>
        <taxon>Bacillati</taxon>
        <taxon>Bacillota</taxon>
        <taxon>Bacilli</taxon>
        <taxon>Bacillales</taxon>
        <taxon>Bacillaceae</taxon>
        <taxon>Halalkalibacillus</taxon>
    </lineage>
</organism>
<comment type="subcellular location">
    <subcellularLocation>
        <location evidence="4">Cytoplasm</location>
    </subcellularLocation>
</comment>
<dbReference type="PANTHER" id="PTHR34276">
    <property type="entry name" value="MINI-RIBONUCLEASE 3"/>
    <property type="match status" value="1"/>
</dbReference>
<keyword evidence="4" id="KW-0698">rRNA processing</keyword>
<dbReference type="GO" id="GO:0005737">
    <property type="term" value="C:cytoplasm"/>
    <property type="evidence" value="ECO:0007669"/>
    <property type="project" value="UniProtKB-SubCell"/>
</dbReference>
<evidence type="ECO:0000313" key="7">
    <source>
        <dbReference type="Proteomes" id="UP000243524"/>
    </source>
</evidence>
<evidence type="ECO:0000256" key="2">
    <source>
        <dbReference type="ARBA" id="ARBA00022759"/>
    </source>
</evidence>
<dbReference type="GO" id="GO:0004525">
    <property type="term" value="F:ribonuclease III activity"/>
    <property type="evidence" value="ECO:0007669"/>
    <property type="project" value="InterPro"/>
</dbReference>
<dbReference type="OrthoDB" id="46571at2"/>
<keyword evidence="1 4" id="KW-0540">Nuclease</keyword>
<keyword evidence="7" id="KW-1185">Reference proteome</keyword>
<feature type="active site" evidence="4">
    <location>
        <position position="20"/>
    </location>
</feature>
<comment type="function">
    <text evidence="4">Involved in correct processing of both the 5' and 3' ends of 23S rRNA precursor. Processes 30S rRNA precursor transcript even in absence of ribonuclease 3 (Rnc); Rnc processes 30S rRNA into smaller rRNA precursors.</text>
</comment>
<evidence type="ECO:0000313" key="6">
    <source>
        <dbReference type="EMBL" id="PKR76617.1"/>
    </source>
</evidence>
<dbReference type="InterPro" id="IPR008226">
    <property type="entry name" value="Mini3_fam"/>
</dbReference>
<evidence type="ECO:0000259" key="5">
    <source>
        <dbReference type="SMART" id="SM00535"/>
    </source>
</evidence>
<dbReference type="EC" id="3.1.26.-" evidence="4"/>
<proteinExistence type="inferred from homology"/>
<gene>
    <name evidence="4" type="primary">mrnC</name>
    <name evidence="6" type="ORF">CEY16_14755</name>
</gene>
<comment type="subunit">
    <text evidence="4">Homodimer.</text>
</comment>
<accession>A0A2I0QQL8</accession>
<dbReference type="InterPro" id="IPR036389">
    <property type="entry name" value="RNase_III_sf"/>
</dbReference>
<dbReference type="GO" id="GO:0019843">
    <property type="term" value="F:rRNA binding"/>
    <property type="evidence" value="ECO:0007669"/>
    <property type="project" value="UniProtKB-UniRule"/>
</dbReference>
<dbReference type="HAMAP" id="MF_01468">
    <property type="entry name" value="RNase_Mini_III"/>
    <property type="match status" value="1"/>
</dbReference>
<dbReference type="EMBL" id="PJNH01000005">
    <property type="protein sequence ID" value="PKR76617.1"/>
    <property type="molecule type" value="Genomic_DNA"/>
</dbReference>